<protein>
    <submittedName>
        <fullName evidence="2">Uncharacterized protein</fullName>
    </submittedName>
</protein>
<keyword evidence="1" id="KW-0812">Transmembrane</keyword>
<feature type="transmembrane region" description="Helical" evidence="1">
    <location>
        <begin position="42"/>
        <end position="62"/>
    </location>
</feature>
<dbReference type="Proteomes" id="UP001156873">
    <property type="component" value="Unassembled WGS sequence"/>
</dbReference>
<dbReference type="EMBL" id="JARXRO010000015">
    <property type="protein sequence ID" value="MDH5834222.1"/>
    <property type="molecule type" value="Genomic_DNA"/>
</dbReference>
<gene>
    <name evidence="2" type="ORF">QFW81_09830</name>
</gene>
<sequence length="70" mass="6842">MALDATDFIELLAAPRFAIPLIAGIAAGLCLYLLGGRSPSSAVVALGAGVVGLVVGLVWHVAGGSWPGAA</sequence>
<keyword evidence="1" id="KW-0472">Membrane</keyword>
<feature type="transmembrane region" description="Helical" evidence="1">
    <location>
        <begin position="17"/>
        <end position="35"/>
    </location>
</feature>
<evidence type="ECO:0000313" key="3">
    <source>
        <dbReference type="Proteomes" id="UP001156873"/>
    </source>
</evidence>
<keyword evidence="1" id="KW-1133">Transmembrane helix</keyword>
<keyword evidence="3" id="KW-1185">Reference proteome</keyword>
<reference evidence="2 3" key="1">
    <citation type="submission" date="2023-04" db="EMBL/GenBank/DDBJ databases">
        <title>Luteimonas sp. M1R5S59.</title>
        <authorList>
            <person name="Sun J.-Q."/>
        </authorList>
    </citation>
    <scope>NUCLEOTIDE SEQUENCE [LARGE SCALE GENOMIC DNA]</scope>
    <source>
        <strain evidence="2 3">M1R5S59</strain>
    </source>
</reference>
<proteinExistence type="predicted"/>
<dbReference type="RefSeq" id="WP_280578593.1">
    <property type="nucleotide sequence ID" value="NZ_JARXRO010000015.1"/>
</dbReference>
<evidence type="ECO:0000313" key="2">
    <source>
        <dbReference type="EMBL" id="MDH5834222.1"/>
    </source>
</evidence>
<evidence type="ECO:0000256" key="1">
    <source>
        <dbReference type="SAM" id="Phobius"/>
    </source>
</evidence>
<organism evidence="2 3">
    <name type="scientific">Luteimonas kalidii</name>
    <dbReference type="NCBI Taxonomy" id="3042025"/>
    <lineage>
        <taxon>Bacteria</taxon>
        <taxon>Pseudomonadati</taxon>
        <taxon>Pseudomonadota</taxon>
        <taxon>Gammaproteobacteria</taxon>
        <taxon>Lysobacterales</taxon>
        <taxon>Lysobacteraceae</taxon>
        <taxon>Luteimonas</taxon>
    </lineage>
</organism>
<comment type="caution">
    <text evidence="2">The sequence shown here is derived from an EMBL/GenBank/DDBJ whole genome shotgun (WGS) entry which is preliminary data.</text>
</comment>
<accession>A0ABT6JUR5</accession>
<name>A0ABT6JUR5_9GAMM</name>